<reference evidence="1 2" key="1">
    <citation type="submission" date="2021-03" db="EMBL/GenBank/DDBJ databases">
        <title>Whole genome sequence of Jiella sp. MQZ13P-4.</title>
        <authorList>
            <person name="Tuo L."/>
        </authorList>
    </citation>
    <scope>NUCLEOTIDE SEQUENCE [LARGE SCALE GENOMIC DNA]</scope>
    <source>
        <strain evidence="1 2">MQZ13P-4</strain>
    </source>
</reference>
<dbReference type="EMBL" id="JAFMPY010000009">
    <property type="protein sequence ID" value="MBO0904165.1"/>
    <property type="molecule type" value="Genomic_DNA"/>
</dbReference>
<proteinExistence type="predicted"/>
<evidence type="ECO:0000313" key="1">
    <source>
        <dbReference type="EMBL" id="MBO0904165.1"/>
    </source>
</evidence>
<comment type="caution">
    <text evidence="1">The sequence shown here is derived from an EMBL/GenBank/DDBJ whole genome shotgun (WGS) entry which is preliminary data.</text>
</comment>
<name>A0ABS3J4W0_9HYPH</name>
<evidence type="ECO:0000313" key="2">
    <source>
        <dbReference type="Proteomes" id="UP000664288"/>
    </source>
</evidence>
<dbReference type="InterPro" id="IPR002636">
    <property type="entry name" value="DUF29"/>
</dbReference>
<dbReference type="Proteomes" id="UP000664288">
    <property type="component" value="Unassembled WGS sequence"/>
</dbReference>
<protein>
    <submittedName>
        <fullName evidence="1">DUF29 domain-containing protein</fullName>
    </submittedName>
</protein>
<gene>
    <name evidence="1" type="ORF">J1C47_10965</name>
</gene>
<keyword evidence="2" id="KW-1185">Reference proteome</keyword>
<dbReference type="Pfam" id="PF01724">
    <property type="entry name" value="DUF29"/>
    <property type="match status" value="1"/>
</dbReference>
<accession>A0ABS3J4W0</accession>
<sequence length="104" mass="12330">MGKRHRRALHSSYRILMLHPLKWHFQPERRSRSWAESIRRERTNITDQQDLRSDIKAIDAGEIAMIYRRAVRLAAQETALPLSTFPQTCPNTDAQLRDHHYLPE</sequence>
<dbReference type="PANTHER" id="PTHR34235">
    <property type="entry name" value="SLR1203 PROTEIN-RELATED"/>
    <property type="match status" value="1"/>
</dbReference>
<dbReference type="Gene3D" id="1.20.1220.20">
    <property type="entry name" value="Uncharcterised protein PF01724"/>
    <property type="match status" value="1"/>
</dbReference>
<dbReference type="RefSeq" id="WP_207350804.1">
    <property type="nucleotide sequence ID" value="NZ_JAFMPY010000009.1"/>
</dbReference>
<organism evidence="1 2">
    <name type="scientific">Jiella sonneratiae</name>
    <dbReference type="NCBI Taxonomy" id="2816856"/>
    <lineage>
        <taxon>Bacteria</taxon>
        <taxon>Pseudomonadati</taxon>
        <taxon>Pseudomonadota</taxon>
        <taxon>Alphaproteobacteria</taxon>
        <taxon>Hyphomicrobiales</taxon>
        <taxon>Aurantimonadaceae</taxon>
        <taxon>Jiella</taxon>
    </lineage>
</organism>